<organism evidence="5 6">
    <name type="scientific">Dyadobacter koreensis</name>
    <dbReference type="NCBI Taxonomy" id="408657"/>
    <lineage>
        <taxon>Bacteria</taxon>
        <taxon>Pseudomonadati</taxon>
        <taxon>Bacteroidota</taxon>
        <taxon>Cytophagia</taxon>
        <taxon>Cytophagales</taxon>
        <taxon>Spirosomataceae</taxon>
        <taxon>Dyadobacter</taxon>
    </lineage>
</organism>
<dbReference type="GO" id="GO:0005829">
    <property type="term" value="C:cytosol"/>
    <property type="evidence" value="ECO:0007669"/>
    <property type="project" value="TreeGrafter"/>
</dbReference>
<dbReference type="InterPro" id="IPR024930">
    <property type="entry name" value="Skp_dom_sf"/>
</dbReference>
<evidence type="ECO:0000256" key="3">
    <source>
        <dbReference type="SAM" id="Coils"/>
    </source>
</evidence>
<evidence type="ECO:0000256" key="2">
    <source>
        <dbReference type="ARBA" id="ARBA00022729"/>
    </source>
</evidence>
<dbReference type="EMBL" id="FNXY01000005">
    <property type="protein sequence ID" value="SEJ12373.1"/>
    <property type="molecule type" value="Genomic_DNA"/>
</dbReference>
<dbReference type="STRING" id="408657.SAMN04487995_3339"/>
<name>A0A1H6W639_9BACT</name>
<dbReference type="GO" id="GO:0050821">
    <property type="term" value="P:protein stabilization"/>
    <property type="evidence" value="ECO:0007669"/>
    <property type="project" value="TreeGrafter"/>
</dbReference>
<keyword evidence="6" id="KW-1185">Reference proteome</keyword>
<keyword evidence="4" id="KW-1133">Transmembrane helix</keyword>
<evidence type="ECO:0000313" key="6">
    <source>
        <dbReference type="Proteomes" id="UP000199532"/>
    </source>
</evidence>
<keyword evidence="4" id="KW-0812">Transmembrane</keyword>
<dbReference type="OrthoDB" id="1493259at2"/>
<dbReference type="GO" id="GO:0051082">
    <property type="term" value="F:unfolded protein binding"/>
    <property type="evidence" value="ECO:0007669"/>
    <property type="project" value="InterPro"/>
</dbReference>
<dbReference type="PANTHER" id="PTHR35089">
    <property type="entry name" value="CHAPERONE PROTEIN SKP"/>
    <property type="match status" value="1"/>
</dbReference>
<dbReference type="AlphaFoldDB" id="A0A1H6W639"/>
<comment type="similarity">
    <text evidence="1">Belongs to the Skp family.</text>
</comment>
<keyword evidence="4" id="KW-0472">Membrane</keyword>
<keyword evidence="3" id="KW-0175">Coiled coil</keyword>
<evidence type="ECO:0000256" key="1">
    <source>
        <dbReference type="ARBA" id="ARBA00009091"/>
    </source>
</evidence>
<evidence type="ECO:0000256" key="4">
    <source>
        <dbReference type="SAM" id="Phobius"/>
    </source>
</evidence>
<dbReference type="SMART" id="SM00935">
    <property type="entry name" value="OmpH"/>
    <property type="match status" value="1"/>
</dbReference>
<feature type="transmembrane region" description="Helical" evidence="4">
    <location>
        <begin position="6"/>
        <end position="25"/>
    </location>
</feature>
<proteinExistence type="inferred from homology"/>
<dbReference type="Gene3D" id="3.30.910.20">
    <property type="entry name" value="Skp domain"/>
    <property type="match status" value="1"/>
</dbReference>
<dbReference type="Pfam" id="PF03938">
    <property type="entry name" value="OmpH"/>
    <property type="match status" value="1"/>
</dbReference>
<gene>
    <name evidence="5" type="ORF">SAMN04487995_3339</name>
</gene>
<accession>A0A1H6W639</accession>
<dbReference type="InterPro" id="IPR005632">
    <property type="entry name" value="Chaperone_Skp"/>
</dbReference>
<dbReference type="PANTHER" id="PTHR35089:SF1">
    <property type="entry name" value="CHAPERONE PROTEIN SKP"/>
    <property type="match status" value="1"/>
</dbReference>
<dbReference type="Proteomes" id="UP000199532">
    <property type="component" value="Unassembled WGS sequence"/>
</dbReference>
<dbReference type="RefSeq" id="WP_090337820.1">
    <property type="nucleotide sequence ID" value="NZ_FNXY01000005.1"/>
</dbReference>
<sequence>MNNNTSLIWNIVLSIAVAVLFFLHFSGNKSEAGAGSSDGGVVAGRRTVYVQVDSLLTNYDFFKDTKKALENKHFQLENELNTKGRSLQNEVAFFQQKAQTMTPDQARSTEAQLMKKQQDLVAYRDQAMAGLQQEEAGKNEELYKQIRAYIEKYNKENNYEYVLGYSLGGGILFADKSLDVTQKIIEGLNKTYKESDAGKASADSTAKK</sequence>
<protein>
    <submittedName>
        <fullName evidence="5">Periplasmic chaperone for outer membrane proteins Skp</fullName>
    </submittedName>
</protein>
<feature type="coiled-coil region" evidence="3">
    <location>
        <begin position="52"/>
        <end position="79"/>
    </location>
</feature>
<keyword evidence="2" id="KW-0732">Signal</keyword>
<dbReference type="SUPFAM" id="SSF111384">
    <property type="entry name" value="OmpH-like"/>
    <property type="match status" value="1"/>
</dbReference>
<reference evidence="5 6" key="1">
    <citation type="submission" date="2016-10" db="EMBL/GenBank/DDBJ databases">
        <authorList>
            <person name="de Groot N.N."/>
        </authorList>
    </citation>
    <scope>NUCLEOTIDE SEQUENCE [LARGE SCALE GENOMIC DNA]</scope>
    <source>
        <strain evidence="5 6">DSM 19938</strain>
    </source>
</reference>
<evidence type="ECO:0000313" key="5">
    <source>
        <dbReference type="EMBL" id="SEJ12373.1"/>
    </source>
</evidence>